<keyword evidence="1" id="KW-0472">Membrane</keyword>
<keyword evidence="1" id="KW-0812">Transmembrane</keyword>
<dbReference type="EMBL" id="LCQQ01000022">
    <property type="protein sequence ID" value="KKW20819.1"/>
    <property type="molecule type" value="Genomic_DNA"/>
</dbReference>
<protein>
    <submittedName>
        <fullName evidence="2">Uncharacterized protein</fullName>
    </submittedName>
</protein>
<dbReference type="Proteomes" id="UP000034201">
    <property type="component" value="Unassembled WGS sequence"/>
</dbReference>
<accession>A0A0G1ZN18</accession>
<evidence type="ECO:0000313" key="2">
    <source>
        <dbReference type="EMBL" id="KKW20819.1"/>
    </source>
</evidence>
<evidence type="ECO:0000313" key="3">
    <source>
        <dbReference type="Proteomes" id="UP000034201"/>
    </source>
</evidence>
<feature type="non-terminal residue" evidence="2">
    <location>
        <position position="111"/>
    </location>
</feature>
<sequence length="111" mass="12580">MEENIIDLKKKPEVKSEAARIEAVRPSENDSEAHAAQSAFVLAEDAHDGIVWETDEYEKISKSGYWYGGAAAFLFLLVVIGVIARSYFFIVFIVFAAVLFLYYSLRTPRRL</sequence>
<name>A0A0G1ZN18_9BACT</name>
<feature type="transmembrane region" description="Helical" evidence="1">
    <location>
        <begin position="64"/>
        <end position="81"/>
    </location>
</feature>
<evidence type="ECO:0000256" key="1">
    <source>
        <dbReference type="SAM" id="Phobius"/>
    </source>
</evidence>
<reference evidence="2 3" key="1">
    <citation type="journal article" date="2015" name="Nature">
        <title>rRNA introns, odd ribosomes, and small enigmatic genomes across a large radiation of phyla.</title>
        <authorList>
            <person name="Brown C.T."/>
            <person name="Hug L.A."/>
            <person name="Thomas B.C."/>
            <person name="Sharon I."/>
            <person name="Castelle C.J."/>
            <person name="Singh A."/>
            <person name="Wilkins M.J."/>
            <person name="Williams K.H."/>
            <person name="Banfield J.F."/>
        </authorList>
    </citation>
    <scope>NUCLEOTIDE SEQUENCE [LARGE SCALE GENOMIC DNA]</scope>
</reference>
<keyword evidence="1" id="KW-1133">Transmembrane helix</keyword>
<gene>
    <name evidence="2" type="ORF">UY61_C0022G0016</name>
</gene>
<proteinExistence type="predicted"/>
<organism evidence="2 3">
    <name type="scientific">Candidatus Adlerbacteria bacterium GW2011_GWC1_50_9</name>
    <dbReference type="NCBI Taxonomy" id="1618608"/>
    <lineage>
        <taxon>Bacteria</taxon>
        <taxon>Candidatus Adleribacteriota</taxon>
    </lineage>
</organism>
<comment type="caution">
    <text evidence="2">The sequence shown here is derived from an EMBL/GenBank/DDBJ whole genome shotgun (WGS) entry which is preliminary data.</text>
</comment>
<feature type="transmembrane region" description="Helical" evidence="1">
    <location>
        <begin position="87"/>
        <end position="105"/>
    </location>
</feature>
<dbReference type="AlphaFoldDB" id="A0A0G1ZN18"/>